<feature type="transmembrane region" description="Helical" evidence="12">
    <location>
        <begin position="39"/>
        <end position="59"/>
    </location>
</feature>
<comment type="cofactor">
    <cofactor evidence="12">
        <name>Zn(2+)</name>
        <dbReference type="ChEBI" id="CHEBI:29105"/>
    </cofactor>
    <text evidence="12">Binds 1 zinc ion per subunit.</text>
</comment>
<feature type="binding site" evidence="12">
    <location>
        <position position="144"/>
    </location>
    <ligand>
        <name>Zn(2+)</name>
        <dbReference type="ChEBI" id="CHEBI:29105"/>
        <note>catalytic</note>
    </ligand>
</feature>
<keyword evidence="4 12" id="KW-0645">Protease</keyword>
<feature type="domain" description="Peptidase M48" evidence="13">
    <location>
        <begin position="79"/>
        <end position="300"/>
    </location>
</feature>
<reference evidence="15" key="1">
    <citation type="submission" date="2018-08" db="EMBL/GenBank/DDBJ databases">
        <title>Genome of Lactobacillus sp. HBUAS52074.</title>
        <authorList>
            <person name="Guo Z."/>
            <person name="Zhang Z.D."/>
        </authorList>
    </citation>
    <scope>NUCLEOTIDE SEQUENCE [LARGE SCALE GENOMIC DNA]</scope>
    <source>
        <strain evidence="15">HBUAS52074</strain>
    </source>
</reference>
<dbReference type="Gene3D" id="3.30.2010.10">
    <property type="entry name" value="Metalloproteases ('zincins'), catalytic domain"/>
    <property type="match status" value="1"/>
</dbReference>
<dbReference type="NCBIfam" id="NF003425">
    <property type="entry name" value="PRK04897.1"/>
    <property type="match status" value="1"/>
</dbReference>
<dbReference type="AlphaFoldDB" id="A0A386PQ86"/>
<dbReference type="EMBL" id="CP031933">
    <property type="protein sequence ID" value="AYE37934.1"/>
    <property type="molecule type" value="Genomic_DNA"/>
</dbReference>
<dbReference type="GO" id="GO:0006508">
    <property type="term" value="P:proteolysis"/>
    <property type="evidence" value="ECO:0007669"/>
    <property type="project" value="UniProtKB-KW"/>
</dbReference>
<dbReference type="InterPro" id="IPR001915">
    <property type="entry name" value="Peptidase_M48"/>
</dbReference>
<evidence type="ECO:0000313" key="14">
    <source>
        <dbReference type="EMBL" id="AYE37934.1"/>
    </source>
</evidence>
<name>A0A386PQ86_9LACO</name>
<evidence type="ECO:0000256" key="2">
    <source>
        <dbReference type="ARBA" id="ARBA00009779"/>
    </source>
</evidence>
<evidence type="ECO:0000256" key="8">
    <source>
        <dbReference type="ARBA" id="ARBA00022833"/>
    </source>
</evidence>
<evidence type="ECO:0000256" key="3">
    <source>
        <dbReference type="ARBA" id="ARBA00022475"/>
    </source>
</evidence>
<feature type="active site" evidence="12">
    <location>
        <position position="145"/>
    </location>
</feature>
<keyword evidence="10 12" id="KW-0482">Metalloprotease</keyword>
<keyword evidence="15" id="KW-1185">Reference proteome</keyword>
<evidence type="ECO:0000259" key="13">
    <source>
        <dbReference type="Pfam" id="PF01435"/>
    </source>
</evidence>
<proteinExistence type="inferred from homology"/>
<sequence>MIYEQIDRNKRKTYLIFFIFFLILAAIGSFLGLYFFDNLYTGIVIALIIAIVYTLITYFQSTSIVMQMNGARKLNSAKDAPDLWHIIEDLSMVADIPLPDIYIIDDPSPNAFATGRDPQHSAVAVTSGLYKMMDREELEGVLAHEISHVRNYDIRVSTISVALSSAIILICSIIGNAYRWWIPMRDDDRNNNNSGVIRLVLWVVGLIFAIIGPLIASLVQMAISRNREYLADVSGAELTRNPQGLINALEKLEQSTKPMKRVDDASAALYIDDPTKKKHFSGLFDTHPPLDKRIEALKKTFE</sequence>
<dbReference type="GO" id="GO:0005886">
    <property type="term" value="C:plasma membrane"/>
    <property type="evidence" value="ECO:0007669"/>
    <property type="project" value="UniProtKB-SubCell"/>
</dbReference>
<dbReference type="Pfam" id="PF01435">
    <property type="entry name" value="Peptidase_M48"/>
    <property type="match status" value="1"/>
</dbReference>
<evidence type="ECO:0000256" key="9">
    <source>
        <dbReference type="ARBA" id="ARBA00022989"/>
    </source>
</evidence>
<accession>A0A386PQ86</accession>
<evidence type="ECO:0000256" key="7">
    <source>
        <dbReference type="ARBA" id="ARBA00022801"/>
    </source>
</evidence>
<keyword evidence="7 12" id="KW-0378">Hydrolase</keyword>
<dbReference type="PANTHER" id="PTHR43221:SF1">
    <property type="entry name" value="PROTEASE HTPX"/>
    <property type="match status" value="1"/>
</dbReference>
<dbReference type="OrthoDB" id="15218at2"/>
<comment type="similarity">
    <text evidence="2 12">Belongs to the peptidase M48B family.</text>
</comment>
<keyword evidence="8 12" id="KW-0862">Zinc</keyword>
<dbReference type="EC" id="3.4.24.-" evidence="12"/>
<dbReference type="Proteomes" id="UP000267208">
    <property type="component" value="Chromosome"/>
</dbReference>
<dbReference type="KEGG" id="lzh:D1B17_04530"/>
<dbReference type="InterPro" id="IPR050083">
    <property type="entry name" value="HtpX_protease"/>
</dbReference>
<evidence type="ECO:0000256" key="11">
    <source>
        <dbReference type="ARBA" id="ARBA00023136"/>
    </source>
</evidence>
<feature type="transmembrane region" description="Helical" evidence="12">
    <location>
        <begin position="156"/>
        <end position="179"/>
    </location>
</feature>
<feature type="transmembrane region" description="Helical" evidence="12">
    <location>
        <begin position="199"/>
        <end position="219"/>
    </location>
</feature>
<dbReference type="InterPro" id="IPR022919">
    <property type="entry name" value="Pept_M48_protease_HtpX"/>
</dbReference>
<dbReference type="GO" id="GO:0008270">
    <property type="term" value="F:zinc ion binding"/>
    <property type="evidence" value="ECO:0007669"/>
    <property type="project" value="UniProtKB-UniRule"/>
</dbReference>
<dbReference type="CDD" id="cd07340">
    <property type="entry name" value="M48B_Htpx_like"/>
    <property type="match status" value="1"/>
</dbReference>
<dbReference type="InterPro" id="IPR023298">
    <property type="entry name" value="ATPase_P-typ_TM_dom_sf"/>
</dbReference>
<dbReference type="GO" id="GO:0004222">
    <property type="term" value="F:metalloendopeptidase activity"/>
    <property type="evidence" value="ECO:0007669"/>
    <property type="project" value="UniProtKB-UniRule"/>
</dbReference>
<protein>
    <recommendedName>
        <fullName evidence="12">Protease HtpX homolog</fullName>
        <ecNumber evidence="12">3.4.24.-</ecNumber>
    </recommendedName>
</protein>
<gene>
    <name evidence="12 14" type="primary">htpX</name>
    <name evidence="14" type="ORF">D1B17_04530</name>
</gene>
<evidence type="ECO:0000313" key="15">
    <source>
        <dbReference type="Proteomes" id="UP000267208"/>
    </source>
</evidence>
<dbReference type="PANTHER" id="PTHR43221">
    <property type="entry name" value="PROTEASE HTPX"/>
    <property type="match status" value="1"/>
</dbReference>
<keyword evidence="11 12" id="KW-0472">Membrane</keyword>
<dbReference type="HAMAP" id="MF_00188">
    <property type="entry name" value="Pept_M48_protease_HtpX"/>
    <property type="match status" value="1"/>
</dbReference>
<feature type="binding site" evidence="12">
    <location>
        <position position="148"/>
    </location>
    <ligand>
        <name>Zn(2+)</name>
        <dbReference type="ChEBI" id="CHEBI:29105"/>
        <note>catalytic</note>
    </ligand>
</feature>
<evidence type="ECO:0000256" key="10">
    <source>
        <dbReference type="ARBA" id="ARBA00023049"/>
    </source>
</evidence>
<keyword evidence="3 12" id="KW-1003">Cell membrane</keyword>
<keyword evidence="6 12" id="KW-0479">Metal-binding</keyword>
<keyword evidence="9 12" id="KW-1133">Transmembrane helix</keyword>
<comment type="subcellular location">
    <subcellularLocation>
        <location evidence="1 12">Cell membrane</location>
        <topology evidence="1 12">Multi-pass membrane protein</topology>
    </subcellularLocation>
</comment>
<evidence type="ECO:0000256" key="6">
    <source>
        <dbReference type="ARBA" id="ARBA00022723"/>
    </source>
</evidence>
<evidence type="ECO:0000256" key="12">
    <source>
        <dbReference type="HAMAP-Rule" id="MF_00188"/>
    </source>
</evidence>
<evidence type="ECO:0000256" key="1">
    <source>
        <dbReference type="ARBA" id="ARBA00004651"/>
    </source>
</evidence>
<feature type="binding site" evidence="12">
    <location>
        <position position="228"/>
    </location>
    <ligand>
        <name>Zn(2+)</name>
        <dbReference type="ChEBI" id="CHEBI:29105"/>
        <note>catalytic</note>
    </ligand>
</feature>
<feature type="transmembrane region" description="Helical" evidence="12">
    <location>
        <begin position="12"/>
        <end position="33"/>
    </location>
</feature>
<evidence type="ECO:0000256" key="4">
    <source>
        <dbReference type="ARBA" id="ARBA00022670"/>
    </source>
</evidence>
<dbReference type="SUPFAM" id="SSF81665">
    <property type="entry name" value="Calcium ATPase, transmembrane domain M"/>
    <property type="match status" value="1"/>
</dbReference>
<keyword evidence="5 12" id="KW-0812">Transmembrane</keyword>
<evidence type="ECO:0000256" key="5">
    <source>
        <dbReference type="ARBA" id="ARBA00022692"/>
    </source>
</evidence>
<organism evidence="14 15">
    <name type="scientific">Companilactobacillus zhachilii</name>
    <dbReference type="NCBI Taxonomy" id="2304606"/>
    <lineage>
        <taxon>Bacteria</taxon>
        <taxon>Bacillati</taxon>
        <taxon>Bacillota</taxon>
        <taxon>Bacilli</taxon>
        <taxon>Lactobacillales</taxon>
        <taxon>Lactobacillaceae</taxon>
        <taxon>Companilactobacillus</taxon>
    </lineage>
</organism>
<dbReference type="RefSeq" id="WP_120142181.1">
    <property type="nucleotide sequence ID" value="NZ_CP031933.2"/>
</dbReference>